<keyword evidence="1" id="KW-1133">Transmembrane helix</keyword>
<keyword evidence="1" id="KW-0812">Transmembrane</keyword>
<proteinExistence type="predicted"/>
<dbReference type="Pfam" id="PF13386">
    <property type="entry name" value="DsbD_2"/>
    <property type="match status" value="1"/>
</dbReference>
<feature type="transmembrane region" description="Helical" evidence="1">
    <location>
        <begin position="80"/>
        <end position="100"/>
    </location>
</feature>
<gene>
    <name evidence="3" type="ORF">PSQ39_11625</name>
</gene>
<keyword evidence="4" id="KW-1185">Reference proteome</keyword>
<feature type="transmembrane region" description="Helical" evidence="1">
    <location>
        <begin position="190"/>
        <end position="209"/>
    </location>
</feature>
<comment type="caution">
    <text evidence="3">The sequence shown here is derived from an EMBL/GenBank/DDBJ whole genome shotgun (WGS) entry which is preliminary data.</text>
</comment>
<accession>A0ABT5MJI0</accession>
<dbReference type="Proteomes" id="UP001528672">
    <property type="component" value="Unassembled WGS sequence"/>
</dbReference>
<evidence type="ECO:0000259" key="2">
    <source>
        <dbReference type="Pfam" id="PF13386"/>
    </source>
</evidence>
<dbReference type="RefSeq" id="WP_273926963.1">
    <property type="nucleotide sequence ID" value="NZ_JAQSIO010000004.1"/>
</dbReference>
<protein>
    <submittedName>
        <fullName evidence="3">Sulfite exporter TauE/SafE family protein</fullName>
    </submittedName>
</protein>
<feature type="transmembrane region" description="Helical" evidence="1">
    <location>
        <begin position="112"/>
        <end position="135"/>
    </location>
</feature>
<feature type="domain" description="Urease accessory protein UreH-like transmembrane" evidence="2">
    <location>
        <begin position="8"/>
        <end position="238"/>
    </location>
</feature>
<organism evidence="3 4">
    <name type="scientific">Curvibacter microcysteis</name>
    <dbReference type="NCBI Taxonomy" id="3026419"/>
    <lineage>
        <taxon>Bacteria</taxon>
        <taxon>Pseudomonadati</taxon>
        <taxon>Pseudomonadota</taxon>
        <taxon>Betaproteobacteria</taxon>
        <taxon>Burkholderiales</taxon>
        <taxon>Comamonadaceae</taxon>
        <taxon>Curvibacter</taxon>
    </lineage>
</organism>
<feature type="transmembrane region" description="Helical" evidence="1">
    <location>
        <begin position="229"/>
        <end position="245"/>
    </location>
</feature>
<dbReference type="PANTHER" id="PTHR42208">
    <property type="entry name" value="HEAVY METAL TRANSPORTER-RELATED"/>
    <property type="match status" value="1"/>
</dbReference>
<reference evidence="3 4" key="1">
    <citation type="submission" date="2023-02" db="EMBL/GenBank/DDBJ databases">
        <title>Bacterial whole genome sequence for Curvibacter sp. HBC28.</title>
        <authorList>
            <person name="Le V."/>
            <person name="Ko S.-R."/>
            <person name="Ahn C.-Y."/>
            <person name="Oh H.-M."/>
        </authorList>
    </citation>
    <scope>NUCLEOTIDE SEQUENCE [LARGE SCALE GENOMIC DNA]</scope>
    <source>
        <strain evidence="3 4">HBC28</strain>
    </source>
</reference>
<sequence length="253" mass="26754">MSTLAWTGLLMGLAGGPHCVAMCGAACAALGRASPKPAKSFIPIVSDTGASPEARVDHLPKASQQVWPTGRELLFQLGRLVGYSLAGAAAAMAVDSLAWLSAQTAVLRPVWTLFHVLVLVWGGMLLLNAQQPLWVQGAARSVWQRVGPLATRQSGVFATGVLWTLLPCGLLYSALLVAGLSGSVVDGAGVMALFALGSSASLLLGPWAWRGLQRHVKAWRQDWGTRASGLLLCAMGAWALWMDMAQRVADWCR</sequence>
<dbReference type="PANTHER" id="PTHR42208:SF1">
    <property type="entry name" value="HEAVY METAL TRANSPORTER"/>
    <property type="match status" value="1"/>
</dbReference>
<evidence type="ECO:0000313" key="4">
    <source>
        <dbReference type="Proteomes" id="UP001528672"/>
    </source>
</evidence>
<name>A0ABT5MJI0_9BURK</name>
<keyword evidence="1" id="KW-0472">Membrane</keyword>
<dbReference type="InterPro" id="IPR039447">
    <property type="entry name" value="UreH-like_TM_dom"/>
</dbReference>
<dbReference type="EMBL" id="JAQSIO010000004">
    <property type="protein sequence ID" value="MDD0815281.1"/>
    <property type="molecule type" value="Genomic_DNA"/>
</dbReference>
<evidence type="ECO:0000256" key="1">
    <source>
        <dbReference type="SAM" id="Phobius"/>
    </source>
</evidence>
<evidence type="ECO:0000313" key="3">
    <source>
        <dbReference type="EMBL" id="MDD0815281.1"/>
    </source>
</evidence>
<feature type="transmembrane region" description="Helical" evidence="1">
    <location>
        <begin position="155"/>
        <end position="178"/>
    </location>
</feature>